<evidence type="ECO:0000256" key="3">
    <source>
        <dbReference type="ARBA" id="ARBA00022723"/>
    </source>
</evidence>
<keyword evidence="17" id="KW-0742">SOS response</keyword>
<dbReference type="KEGG" id="tpp:TPASS_0514"/>
<evidence type="ECO:0000256" key="10">
    <source>
        <dbReference type="ARBA" id="ARBA00022840"/>
    </source>
</evidence>
<proteinExistence type="inferred from homology"/>
<dbReference type="Gene3D" id="1.10.8.280">
    <property type="entry name" value="ABC transporter ATPase domain-like"/>
    <property type="match status" value="1"/>
</dbReference>
<evidence type="ECO:0000256" key="12">
    <source>
        <dbReference type="ARBA" id="ARBA00023125"/>
    </source>
</evidence>
<comment type="subunit">
    <text evidence="17">Forms a heterotetramer with UvrB during the search for lesions.</text>
</comment>
<keyword evidence="2 17" id="KW-0963">Cytoplasm</keyword>
<dbReference type="Gene3D" id="1.20.1580.10">
    <property type="entry name" value="ABC transporter ATPase like domain"/>
    <property type="match status" value="2"/>
</dbReference>
<dbReference type="PROSITE" id="PS50893">
    <property type="entry name" value="ABC_TRANSPORTER_2"/>
    <property type="match status" value="1"/>
</dbReference>
<keyword evidence="7 17" id="KW-0228">DNA excision</keyword>
<evidence type="ECO:0000256" key="1">
    <source>
        <dbReference type="ARBA" id="ARBA00004496"/>
    </source>
</evidence>
<dbReference type="SMR" id="A0A0H3BJC2"/>
<evidence type="ECO:0000256" key="9">
    <source>
        <dbReference type="ARBA" id="ARBA00022833"/>
    </source>
</evidence>
<dbReference type="InterPro" id="IPR027417">
    <property type="entry name" value="P-loop_NTPase"/>
</dbReference>
<dbReference type="InterPro" id="IPR003439">
    <property type="entry name" value="ABC_transporter-like_ATP-bd"/>
</dbReference>
<dbReference type="AlphaFoldDB" id="A0A0H3BJC2"/>
<dbReference type="GO" id="GO:0009381">
    <property type="term" value="F:excinuclease ABC activity"/>
    <property type="evidence" value="ECO:0007669"/>
    <property type="project" value="UniProtKB-UniRule"/>
</dbReference>
<feature type="binding site" evidence="17">
    <location>
        <begin position="657"/>
        <end position="664"/>
    </location>
    <ligand>
        <name>ATP</name>
        <dbReference type="ChEBI" id="CHEBI:30616"/>
    </ligand>
</feature>
<dbReference type="CDD" id="cd03271">
    <property type="entry name" value="ABC_UvrA_II"/>
    <property type="match status" value="1"/>
</dbReference>
<dbReference type="GO" id="GO:0009380">
    <property type="term" value="C:excinuclease repair complex"/>
    <property type="evidence" value="ECO:0007669"/>
    <property type="project" value="InterPro"/>
</dbReference>
<dbReference type="FunFam" id="1.20.1580.10:FF:000002">
    <property type="entry name" value="UvrABC system protein A"/>
    <property type="match status" value="1"/>
</dbReference>
<feature type="zinc finger region" description="C4-type" evidence="17">
    <location>
        <begin position="756"/>
        <end position="782"/>
    </location>
</feature>
<evidence type="ECO:0000256" key="5">
    <source>
        <dbReference type="ARBA" id="ARBA00022741"/>
    </source>
</evidence>
<feature type="binding site" evidence="17">
    <location>
        <begin position="35"/>
        <end position="42"/>
    </location>
    <ligand>
        <name>ATP</name>
        <dbReference type="ChEBI" id="CHEBI:30616"/>
    </ligand>
</feature>
<dbReference type="GO" id="GO:0016887">
    <property type="term" value="F:ATP hydrolysis activity"/>
    <property type="evidence" value="ECO:0007669"/>
    <property type="project" value="InterPro"/>
</dbReference>
<keyword evidence="9 17" id="KW-0862">Zinc</keyword>
<dbReference type="InterPro" id="IPR017871">
    <property type="entry name" value="ABC_transporter-like_CS"/>
</dbReference>
<keyword evidence="6 17" id="KW-0227">DNA damage</keyword>
<evidence type="ECO:0000256" key="15">
    <source>
        <dbReference type="ARBA" id="ARBA00039316"/>
    </source>
</evidence>
<evidence type="ECO:0000256" key="2">
    <source>
        <dbReference type="ARBA" id="ARBA00022490"/>
    </source>
</evidence>
<comment type="function">
    <text evidence="17">The UvrABC repair system catalyzes the recognition and processing of DNA lesions. UvrA is an ATPase and a DNA-binding protein. A damage recognition complex composed of 2 UvrA and 2 UvrB subunits scans DNA for abnormalities. When the presence of a lesion has been verified by UvrB, the UvrA molecules dissociate.</text>
</comment>
<dbReference type="NCBIfam" id="TIGR00630">
    <property type="entry name" value="uvra"/>
    <property type="match status" value="1"/>
</dbReference>
<evidence type="ECO:0000256" key="4">
    <source>
        <dbReference type="ARBA" id="ARBA00022737"/>
    </source>
</evidence>
<dbReference type="PANTHER" id="PTHR43152">
    <property type="entry name" value="UVRABC SYSTEM PROTEIN A"/>
    <property type="match status" value="1"/>
</dbReference>
<feature type="domain" description="ABC transporter" evidence="18">
    <location>
        <begin position="616"/>
        <end position="953"/>
    </location>
</feature>
<dbReference type="GeneID" id="93876283"/>
<dbReference type="RefSeq" id="WP_010881963.1">
    <property type="nucleotide sequence ID" value="NC_010741.1"/>
</dbReference>
<name>A0A0H3BJC2_TREPS</name>
<evidence type="ECO:0000313" key="20">
    <source>
        <dbReference type="Proteomes" id="UP000001202"/>
    </source>
</evidence>
<keyword evidence="10 17" id="KW-0067">ATP-binding</keyword>
<dbReference type="PANTHER" id="PTHR43152:SF3">
    <property type="entry name" value="UVRABC SYSTEM PROTEIN A"/>
    <property type="match status" value="1"/>
</dbReference>
<dbReference type="InterPro" id="IPR041102">
    <property type="entry name" value="UvrA_inter"/>
</dbReference>
<feature type="zinc finger region" description="C4-type" evidence="17">
    <location>
        <begin position="270"/>
        <end position="297"/>
    </location>
</feature>
<evidence type="ECO:0000256" key="17">
    <source>
        <dbReference type="HAMAP-Rule" id="MF_00205"/>
    </source>
</evidence>
<dbReference type="PATRIC" id="fig|455434.6.peg.511"/>
<dbReference type="GO" id="GO:0006289">
    <property type="term" value="P:nucleotide-excision repair"/>
    <property type="evidence" value="ECO:0007669"/>
    <property type="project" value="UniProtKB-UniRule"/>
</dbReference>
<dbReference type="Pfam" id="PF17755">
    <property type="entry name" value="UvrA_DNA-bind"/>
    <property type="match status" value="1"/>
</dbReference>
<keyword evidence="5 17" id="KW-0547">Nucleotide-binding</keyword>
<dbReference type="GO" id="GO:0005524">
    <property type="term" value="F:ATP binding"/>
    <property type="evidence" value="ECO:0007669"/>
    <property type="project" value="UniProtKB-UniRule"/>
</dbReference>
<dbReference type="HAMAP" id="MF_00205">
    <property type="entry name" value="UvrA"/>
    <property type="match status" value="1"/>
</dbReference>
<evidence type="ECO:0000313" key="19">
    <source>
        <dbReference type="EMBL" id="ACD70937.1"/>
    </source>
</evidence>
<evidence type="ECO:0000256" key="13">
    <source>
        <dbReference type="ARBA" id="ARBA00023204"/>
    </source>
</evidence>
<dbReference type="SUPFAM" id="SSF52540">
    <property type="entry name" value="P-loop containing nucleoside triphosphate hydrolases"/>
    <property type="match status" value="2"/>
</dbReference>
<evidence type="ECO:0000256" key="8">
    <source>
        <dbReference type="ARBA" id="ARBA00022771"/>
    </source>
</evidence>
<sequence length="960" mass="106010">MGSAARNLCIKGAREHNLKNIDVMLPRDALVVISGLSGSGKSSLAFDTIFAEGQRRYVESLSAYARQFLGRLDKPDVDSIEGLSPAIAIEQKTTQRNPRSTVGTVTEIYDYYRLLFARIGRAHCPHCAREIKEQTVDQIVDTLMTVPSGSRIQLLAPVVRGKKGTHHKVLEAARKDGFVRARIDGALLHLHERISLDKQKKHSIDIVVDRIQLSDTVRKRLTESVETTLGYADGLLTVLVQGENSGTVSGKIETSALLPSELFFSQKNACAHCNVSVPELQPRLFSFNAPFGACPSCAGLGIMQTFDLDRIVPDQNRSFNEGAFLPFKPEHEWNRVRFAALAEKYHFSLDDPVRNLSKHALDIILHGSGSEALEFSHERKDGSRTARYIKPWPGIFSELHRRYAESCTHSQREVYERYLSVRTCEACRGMRLKPESLAVTIEKKNIHALSALSVDDSCEFFKTLHLTEVEATIAQQILKEITDRLEFLQNVGLGYLTLERAAATLSGGEAQRIRLATQIGSRLTGVLYILDEPSIGLHQRDNERLIQTLLHLRDLGNTVLVVEHDEQTLRVADYIVDLGPGAGVHGGYVVAAGSPPEVMQVQASLTGQYLAGAITLPIPAVRRTGNGNVLTVHDVHEHNLQHISVRIRLGTFTCITGVSGSGKSTLLIDVLYPALYNRVMNGRLPEGKFSSIEGTEHLDKVIYVDQSPIGRTPRSNPATYVGVFTDIRMLFSQVPEAKMRGYKPGRFSFNVPGGRCEHCKGDGVITIEMNFLPDVYITCDVCHGTRFNRETLAVFYKGKNISHVLDMTIEEARSFFSAVPPIVRKLEALCSVGLGYVRLGQSALTLSGGEAQRVKLALELSKRATGKTLYIFDEPTTGLHFADIIQLMEVVQRLVDQGNTVVMIEHNMDVIVQADCVIDLGPEGGMHGGTIVAQGSPEAVSQITESRTGWYIKEVLCKKT</sequence>
<protein>
    <recommendedName>
        <fullName evidence="15 17">UvrABC system protein A</fullName>
        <shortName evidence="17">UvrA protein</shortName>
    </recommendedName>
    <alternativeName>
        <fullName evidence="16 17">Excinuclease ABC subunit A</fullName>
    </alternativeName>
</protein>
<organism evidence="19 20">
    <name type="scientific">Treponema pallidum subsp. pallidum (strain SS14)</name>
    <dbReference type="NCBI Taxonomy" id="455434"/>
    <lineage>
        <taxon>Bacteria</taxon>
        <taxon>Pseudomonadati</taxon>
        <taxon>Spirochaetota</taxon>
        <taxon>Spirochaetia</taxon>
        <taxon>Spirochaetales</taxon>
        <taxon>Treponemataceae</taxon>
        <taxon>Treponema</taxon>
    </lineage>
</organism>
<dbReference type="Gene3D" id="3.30.1490.20">
    <property type="entry name" value="ATP-grasp fold, A domain"/>
    <property type="match status" value="1"/>
</dbReference>
<evidence type="ECO:0000256" key="11">
    <source>
        <dbReference type="ARBA" id="ARBA00022881"/>
    </source>
</evidence>
<dbReference type="InterPro" id="IPR013815">
    <property type="entry name" value="ATP_grasp_subdomain_1"/>
</dbReference>
<dbReference type="EMBL" id="CP000805">
    <property type="protein sequence ID" value="ACD70937.1"/>
    <property type="molecule type" value="Genomic_DNA"/>
</dbReference>
<dbReference type="NCBIfam" id="NF001503">
    <property type="entry name" value="PRK00349.1"/>
    <property type="match status" value="1"/>
</dbReference>
<evidence type="ECO:0000256" key="7">
    <source>
        <dbReference type="ARBA" id="ARBA00022769"/>
    </source>
</evidence>
<dbReference type="PROSITE" id="PS00211">
    <property type="entry name" value="ABC_TRANSPORTER_1"/>
    <property type="match status" value="2"/>
</dbReference>
<dbReference type="Pfam" id="PF17760">
    <property type="entry name" value="UvrA_inter"/>
    <property type="match status" value="1"/>
</dbReference>
<keyword evidence="4 17" id="KW-0677">Repeat</keyword>
<comment type="similarity">
    <text evidence="14 17">Belongs to the ABC transporter superfamily. UvrA family.</text>
</comment>
<dbReference type="InterPro" id="IPR041552">
    <property type="entry name" value="UvrA_DNA-bd"/>
</dbReference>
<keyword evidence="11 17" id="KW-0267">Excision nuclease</keyword>
<dbReference type="GO" id="GO:0005737">
    <property type="term" value="C:cytoplasm"/>
    <property type="evidence" value="ECO:0007669"/>
    <property type="project" value="UniProtKB-SubCell"/>
</dbReference>
<keyword evidence="12 17" id="KW-0238">DNA-binding</keyword>
<dbReference type="GO" id="GO:0009432">
    <property type="term" value="P:SOS response"/>
    <property type="evidence" value="ECO:0007669"/>
    <property type="project" value="UniProtKB-UniRule"/>
</dbReference>
<evidence type="ECO:0000256" key="6">
    <source>
        <dbReference type="ARBA" id="ARBA00022763"/>
    </source>
</evidence>
<keyword evidence="8 17" id="KW-0863">Zinc-finger</keyword>
<reference evidence="19 20" key="1">
    <citation type="journal article" date="2008" name="BMC Microbiol.">
        <title>Complete genome sequence of Treponema pallidum ssp. pallidum strain SS14 determined with oligonucleotide arrays.</title>
        <authorList>
            <person name="Matejkova P."/>
            <person name="Strouhal M."/>
            <person name="Smajs D."/>
            <person name="Norris S.J."/>
            <person name="Palzkill T."/>
            <person name="Petrosino J.F."/>
            <person name="Sodergren E."/>
            <person name="Norton J.E."/>
            <person name="Singh J."/>
            <person name="Richmond T.A."/>
            <person name="Molla M.N."/>
            <person name="Albert T.J."/>
            <person name="Weinstock G.M."/>
        </authorList>
    </citation>
    <scope>NUCLEOTIDE SEQUENCE [LARGE SCALE GENOMIC DNA]</scope>
    <source>
        <strain evidence="19 20">SS14</strain>
    </source>
</reference>
<gene>
    <name evidence="17 19" type="primary">uvrA</name>
    <name evidence="19" type="ordered locus">TPASS_0514</name>
</gene>
<evidence type="ECO:0000256" key="14">
    <source>
        <dbReference type="ARBA" id="ARBA00038000"/>
    </source>
</evidence>
<comment type="subcellular location">
    <subcellularLocation>
        <location evidence="1 17">Cytoplasm</location>
    </subcellularLocation>
</comment>
<keyword evidence="3 17" id="KW-0479">Metal-binding</keyword>
<dbReference type="GO" id="GO:0003677">
    <property type="term" value="F:DNA binding"/>
    <property type="evidence" value="ECO:0007669"/>
    <property type="project" value="UniProtKB-UniRule"/>
</dbReference>
<dbReference type="Gene3D" id="3.40.50.300">
    <property type="entry name" value="P-loop containing nucleotide triphosphate hydrolases"/>
    <property type="match status" value="2"/>
</dbReference>
<dbReference type="InterPro" id="IPR004602">
    <property type="entry name" value="UvrA"/>
</dbReference>
<dbReference type="GO" id="GO:0008270">
    <property type="term" value="F:zinc ion binding"/>
    <property type="evidence" value="ECO:0007669"/>
    <property type="project" value="UniProtKB-UniRule"/>
</dbReference>
<evidence type="ECO:0000259" key="18">
    <source>
        <dbReference type="PROSITE" id="PS50893"/>
    </source>
</evidence>
<evidence type="ECO:0000256" key="16">
    <source>
        <dbReference type="ARBA" id="ARBA00042156"/>
    </source>
</evidence>
<accession>A0A0H3BJC2</accession>
<keyword evidence="13 17" id="KW-0234">DNA repair</keyword>
<dbReference type="Proteomes" id="UP000001202">
    <property type="component" value="Chromosome"/>
</dbReference>